<dbReference type="PIRSF" id="PIRSF000535">
    <property type="entry name" value="1PFK/6PFK/LacC"/>
    <property type="match status" value="1"/>
</dbReference>
<dbReference type="NCBIfam" id="TIGR03828">
    <property type="entry name" value="pfkB"/>
    <property type="match status" value="1"/>
</dbReference>
<dbReference type="GO" id="GO:0016052">
    <property type="term" value="P:carbohydrate catabolic process"/>
    <property type="evidence" value="ECO:0007669"/>
    <property type="project" value="UniProtKB-ARBA"/>
</dbReference>
<keyword evidence="2 7" id="KW-0808">Transferase</keyword>
<comment type="similarity">
    <text evidence="7">Belongs to the carbohydrate kinase PfkB family. LacC subfamily.</text>
</comment>
<evidence type="ECO:0000256" key="1">
    <source>
        <dbReference type="ARBA" id="ARBA00005380"/>
    </source>
</evidence>
<dbReference type="Proteomes" id="UP000824136">
    <property type="component" value="Unassembled WGS sequence"/>
</dbReference>
<evidence type="ECO:0000256" key="8">
    <source>
        <dbReference type="RuleBase" id="RU369061"/>
    </source>
</evidence>
<dbReference type="GO" id="GO:0005988">
    <property type="term" value="P:lactose metabolic process"/>
    <property type="evidence" value="ECO:0007669"/>
    <property type="project" value="UniProtKB-KW"/>
</dbReference>
<dbReference type="SUPFAM" id="SSF53613">
    <property type="entry name" value="Ribokinase-like"/>
    <property type="match status" value="1"/>
</dbReference>
<dbReference type="InterPro" id="IPR002173">
    <property type="entry name" value="Carboh/pur_kinase_PfkB_CS"/>
</dbReference>
<dbReference type="EC" id="2.7.1.144" evidence="7"/>
<keyword evidence="5 7" id="KW-0067">ATP-binding</keyword>
<evidence type="ECO:0000256" key="6">
    <source>
        <dbReference type="ARBA" id="ARBA00047745"/>
    </source>
</evidence>
<dbReference type="EMBL" id="DVLL01000023">
    <property type="protein sequence ID" value="HIT59540.1"/>
    <property type="molecule type" value="Genomic_DNA"/>
</dbReference>
<sequence length="305" mass="33132">MIYTLTLNPALDYVVHPDTLIPGKISRSRNERIFYGGKGINISLVLRELGIESVATGFIAGFTGDELVRMLLEEDVRCEFIRLESGMTRINVKIRDGLETDINASGPQVTEKDVQRLYDRLDRLEQGDMLILAGSVPQNLSACTCSSIMDRLSRKGVSFVVDAAGELLTNALPYKPFLIKPNIEELSEIFGVDIYGADEAAAYALTLQKMGAKNVLVSMGENGAVLLAESGEFYNAPVFRGKVINTVGAGDSMLAAFIAMYSSTYDLRHSLDFSAAAGSAAAFSEALPKEADIYALYEQLSDLSI</sequence>
<evidence type="ECO:0000256" key="3">
    <source>
        <dbReference type="ARBA" id="ARBA00022741"/>
    </source>
</evidence>
<keyword evidence="7" id="KW-0423">Lactose metabolism</keyword>
<evidence type="ECO:0000256" key="7">
    <source>
        <dbReference type="PIRNR" id="PIRNR000535"/>
    </source>
</evidence>
<dbReference type="InterPro" id="IPR029056">
    <property type="entry name" value="Ribokinase-like"/>
</dbReference>
<comment type="caution">
    <text evidence="10">The sequence shown here is derived from an EMBL/GenBank/DDBJ whole genome shotgun (WGS) entry which is preliminary data.</text>
</comment>
<reference evidence="10" key="2">
    <citation type="journal article" date="2021" name="PeerJ">
        <title>Extensive microbial diversity within the chicken gut microbiome revealed by metagenomics and culture.</title>
        <authorList>
            <person name="Gilroy R."/>
            <person name="Ravi A."/>
            <person name="Getino M."/>
            <person name="Pursley I."/>
            <person name="Horton D.L."/>
            <person name="Alikhan N.F."/>
            <person name="Baker D."/>
            <person name="Gharbi K."/>
            <person name="Hall N."/>
            <person name="Watson M."/>
            <person name="Adriaenssens E.M."/>
            <person name="Foster-Nyarko E."/>
            <person name="Jarju S."/>
            <person name="Secka A."/>
            <person name="Antonio M."/>
            <person name="Oren A."/>
            <person name="Chaudhuri R.R."/>
            <person name="La Ragione R."/>
            <person name="Hildebrand F."/>
            <person name="Pallen M.J."/>
        </authorList>
    </citation>
    <scope>NUCLEOTIDE SEQUENCE</scope>
    <source>
        <strain evidence="10">CHK33-4379</strain>
    </source>
</reference>
<dbReference type="PANTHER" id="PTHR46566:SF1">
    <property type="entry name" value="1-PHOSPHOFRUCTOKINASE"/>
    <property type="match status" value="1"/>
</dbReference>
<evidence type="ECO:0000256" key="2">
    <source>
        <dbReference type="ARBA" id="ARBA00022679"/>
    </source>
</evidence>
<dbReference type="InterPro" id="IPR022463">
    <property type="entry name" value="1-PFruKinase"/>
</dbReference>
<comment type="catalytic activity">
    <reaction evidence="7">
        <text>D-tagatofuranose 6-phosphate + ATP = D-tagatofuranose 1,6-bisphosphate + ADP + H(+)</text>
        <dbReference type="Rhea" id="RHEA:12420"/>
        <dbReference type="ChEBI" id="CHEBI:15378"/>
        <dbReference type="ChEBI" id="CHEBI:30616"/>
        <dbReference type="ChEBI" id="CHEBI:58694"/>
        <dbReference type="ChEBI" id="CHEBI:58695"/>
        <dbReference type="ChEBI" id="CHEBI:456216"/>
        <dbReference type="EC" id="2.7.1.144"/>
    </reaction>
</comment>
<evidence type="ECO:0000259" key="9">
    <source>
        <dbReference type="Pfam" id="PF00294"/>
    </source>
</evidence>
<dbReference type="Pfam" id="PF00294">
    <property type="entry name" value="PfkB"/>
    <property type="match status" value="1"/>
</dbReference>
<proteinExistence type="inferred from homology"/>
<evidence type="ECO:0000313" key="11">
    <source>
        <dbReference type="Proteomes" id="UP000824136"/>
    </source>
</evidence>
<dbReference type="Gene3D" id="3.40.1190.20">
    <property type="match status" value="1"/>
</dbReference>
<comment type="function">
    <text evidence="8">Catalyzes the ATP-dependent phosphorylation of fructose-l-phosphate to fructose-l,6-bisphosphate.</text>
</comment>
<dbReference type="PANTHER" id="PTHR46566">
    <property type="entry name" value="1-PHOSPHOFRUCTOKINASE-RELATED"/>
    <property type="match status" value="1"/>
</dbReference>
<evidence type="ECO:0000313" key="10">
    <source>
        <dbReference type="EMBL" id="HIT59540.1"/>
    </source>
</evidence>
<dbReference type="GO" id="GO:0044281">
    <property type="term" value="P:small molecule metabolic process"/>
    <property type="evidence" value="ECO:0007669"/>
    <property type="project" value="UniProtKB-ARBA"/>
</dbReference>
<dbReference type="GO" id="GO:0009024">
    <property type="term" value="F:tagatose-6-phosphate kinase activity"/>
    <property type="evidence" value="ECO:0007669"/>
    <property type="project" value="UniProtKB-EC"/>
</dbReference>
<dbReference type="FunFam" id="3.40.1190.20:FF:000001">
    <property type="entry name" value="Phosphofructokinase"/>
    <property type="match status" value="1"/>
</dbReference>
<protein>
    <recommendedName>
        <fullName evidence="7">Tagatose-6-phosphate kinase</fullName>
        <ecNumber evidence="7">2.7.1.144</ecNumber>
    </recommendedName>
</protein>
<dbReference type="InterPro" id="IPR011611">
    <property type="entry name" value="PfkB_dom"/>
</dbReference>
<comment type="similarity">
    <text evidence="1">Belongs to the carbohydrate kinase pfkB family.</text>
</comment>
<dbReference type="AlphaFoldDB" id="A0A9D1KKS1"/>
<name>A0A9D1KKS1_9FIRM</name>
<keyword evidence="3 7" id="KW-0547">Nucleotide-binding</keyword>
<dbReference type="CDD" id="cd01164">
    <property type="entry name" value="FruK_PfkB_like"/>
    <property type="match status" value="1"/>
</dbReference>
<accession>A0A9D1KKS1</accession>
<dbReference type="InterPro" id="IPR017583">
    <property type="entry name" value="Tagatose/fructose_Pkinase"/>
</dbReference>
<dbReference type="NCBIfam" id="TIGR03168">
    <property type="entry name" value="1-PFK"/>
    <property type="match status" value="1"/>
</dbReference>
<dbReference type="GO" id="GO:0008662">
    <property type="term" value="F:1-phosphofructokinase activity"/>
    <property type="evidence" value="ECO:0007669"/>
    <property type="project" value="UniProtKB-UniRule"/>
</dbReference>
<evidence type="ECO:0000256" key="4">
    <source>
        <dbReference type="ARBA" id="ARBA00022777"/>
    </source>
</evidence>
<dbReference type="PROSITE" id="PS00584">
    <property type="entry name" value="PFKB_KINASES_2"/>
    <property type="match status" value="1"/>
</dbReference>
<keyword evidence="4 8" id="KW-0418">Kinase</keyword>
<dbReference type="GO" id="GO:0005524">
    <property type="term" value="F:ATP binding"/>
    <property type="evidence" value="ECO:0007669"/>
    <property type="project" value="UniProtKB-UniRule"/>
</dbReference>
<dbReference type="GO" id="GO:0005829">
    <property type="term" value="C:cytosol"/>
    <property type="evidence" value="ECO:0007669"/>
    <property type="project" value="TreeGrafter"/>
</dbReference>
<feature type="domain" description="Carbohydrate kinase PfkB" evidence="9">
    <location>
        <begin position="22"/>
        <end position="282"/>
    </location>
</feature>
<reference evidence="10" key="1">
    <citation type="submission" date="2020-10" db="EMBL/GenBank/DDBJ databases">
        <authorList>
            <person name="Gilroy R."/>
        </authorList>
    </citation>
    <scope>NUCLEOTIDE SEQUENCE</scope>
    <source>
        <strain evidence="10">CHK33-4379</strain>
    </source>
</reference>
<gene>
    <name evidence="10" type="primary">pfkB</name>
    <name evidence="10" type="ORF">IAC39_07520</name>
</gene>
<comment type="pathway">
    <text evidence="7">Carbohydrate metabolism; D-tagatose 6-phosphate degradation; D-glyceraldehyde 3-phosphate and glycerone phosphate from D-tagatose 6-phosphate: step 1/2.</text>
</comment>
<evidence type="ECO:0000256" key="5">
    <source>
        <dbReference type="ARBA" id="ARBA00022840"/>
    </source>
</evidence>
<organism evidence="10 11">
    <name type="scientific">Candidatus Faeciplasma pullistercoris</name>
    <dbReference type="NCBI Taxonomy" id="2840800"/>
    <lineage>
        <taxon>Bacteria</taxon>
        <taxon>Bacillati</taxon>
        <taxon>Bacillota</taxon>
        <taxon>Clostridia</taxon>
        <taxon>Eubacteriales</taxon>
        <taxon>Oscillospiraceae</taxon>
        <taxon>Oscillospiraceae incertae sedis</taxon>
        <taxon>Candidatus Faeciplasma</taxon>
    </lineage>
</organism>
<comment type="catalytic activity">
    <reaction evidence="6 8">
        <text>beta-D-fructose 1-phosphate + ATP = beta-D-fructose 1,6-bisphosphate + ADP + H(+)</text>
        <dbReference type="Rhea" id="RHEA:14213"/>
        <dbReference type="ChEBI" id="CHEBI:15378"/>
        <dbReference type="ChEBI" id="CHEBI:30616"/>
        <dbReference type="ChEBI" id="CHEBI:32966"/>
        <dbReference type="ChEBI" id="CHEBI:138881"/>
        <dbReference type="ChEBI" id="CHEBI:456216"/>
        <dbReference type="EC" id="2.7.1.56"/>
    </reaction>
</comment>